<dbReference type="PANTHER" id="PTHR43814">
    <property type="entry name" value="ARGININOSUCCINATE LYASE"/>
    <property type="match status" value="1"/>
</dbReference>
<dbReference type="SUPFAM" id="SSF48557">
    <property type="entry name" value="L-aspartase-like"/>
    <property type="match status" value="1"/>
</dbReference>
<sequence length="464" mass="52635">MKLWSGMLTGKLDDIAEIFNKSINVDKRMVFEDIEASIAHVEMLGNCNILNNGEVIKIVDGLKILSKDIQEGSLKIDTNYEDIHTFIEVKLVERIGVVGKKMHTARSRNDQVVTDFRLTLRKEYREITSFLVEYIEEITNLAQSNLDTIMAGLTHLQPAQPVTFGHHILTYAFMGLRDLERMKDFLKRLNQSPLGAGALATTTHPIDRIYTAKKLGFDSIMQNSIDAVSDRDFVIEFHSNLSLIAIHLSRLCEEIILWTSQPFSYINLSDEYSTGSSIMPQKKNPDMAELIKGKSGKIIGNLNQSLIMVKGLALAYSKDFQEDKQSLFESIDIIKLSIKIITGMLKTLKINKENIEKQAKKGFINATDLADYLVEKGVAFRDAHHICAKIVGKCIKENIGLEDLKLEDYKKESEFFEEDLYTKIDLLTCVRNRKVLGGPNPEEVNRQIDFVKRAINDELNNRGE</sequence>
<proteinExistence type="inferred from homology"/>
<dbReference type="EMBL" id="JBFNFH010000017">
    <property type="protein sequence ID" value="MFM1525396.1"/>
    <property type="molecule type" value="Genomic_DNA"/>
</dbReference>
<evidence type="ECO:0000313" key="9">
    <source>
        <dbReference type="Proteomes" id="UP001629536"/>
    </source>
</evidence>
<comment type="similarity">
    <text evidence="5">Belongs to the lyase 1 family. Argininosuccinate lyase subfamily.</text>
</comment>
<dbReference type="PROSITE" id="PS00163">
    <property type="entry name" value="FUMARATE_LYASES"/>
    <property type="match status" value="1"/>
</dbReference>
<accession>A0ABW9F7K3</accession>
<dbReference type="InterPro" id="IPR009049">
    <property type="entry name" value="Argininosuccinate_lyase"/>
</dbReference>
<keyword evidence="5" id="KW-0028">Amino-acid biosynthesis</keyword>
<reference evidence="8 9" key="1">
    <citation type="journal article" date="2024" name="Front. Microbiol.">
        <title>Pangenomic and biochemical analyses of Helcococcus ovis reveal widespread tetracycline resistance and a novel bacterial species, Helcococcus bovis.</title>
        <authorList>
            <person name="Cunha F."/>
            <person name="Zhai Y."/>
            <person name="Casaro S."/>
            <person name="Jones K.L."/>
            <person name="Hernandez M."/>
            <person name="Bisinotto R.S."/>
            <person name="Kariyawasam S."/>
            <person name="Brown M.B."/>
            <person name="Phillips A."/>
            <person name="Jeong K.C."/>
            <person name="Galvao K.N."/>
        </authorList>
    </citation>
    <scope>NUCLEOTIDE SEQUENCE [LARGE SCALE GENOMIC DNA]</scope>
    <source>
        <strain evidence="8 9">KG197</strain>
    </source>
</reference>
<evidence type="ECO:0000259" key="6">
    <source>
        <dbReference type="Pfam" id="PF00206"/>
    </source>
</evidence>
<dbReference type="InterPro" id="IPR000362">
    <property type="entry name" value="Fumarate_lyase_fam"/>
</dbReference>
<keyword evidence="4 5" id="KW-0456">Lyase</keyword>
<dbReference type="Pfam" id="PF00206">
    <property type="entry name" value="Lyase_1"/>
    <property type="match status" value="1"/>
</dbReference>
<dbReference type="CDD" id="cd01359">
    <property type="entry name" value="Argininosuccinate_lyase"/>
    <property type="match status" value="1"/>
</dbReference>
<dbReference type="EC" id="4.3.2.1" evidence="2 5"/>
<dbReference type="GO" id="GO:0004056">
    <property type="term" value="F:argininosuccinate lyase activity"/>
    <property type="evidence" value="ECO:0007669"/>
    <property type="project" value="UniProtKB-EC"/>
</dbReference>
<comment type="catalytic activity">
    <reaction evidence="5">
        <text>2-(N(omega)-L-arginino)succinate = fumarate + L-arginine</text>
        <dbReference type="Rhea" id="RHEA:24020"/>
        <dbReference type="ChEBI" id="CHEBI:29806"/>
        <dbReference type="ChEBI" id="CHEBI:32682"/>
        <dbReference type="ChEBI" id="CHEBI:57472"/>
        <dbReference type="EC" id="4.3.2.1"/>
    </reaction>
</comment>
<comment type="subcellular location">
    <subcellularLocation>
        <location evidence="5">Cytoplasm</location>
    </subcellularLocation>
</comment>
<dbReference type="InterPro" id="IPR022761">
    <property type="entry name" value="Fumarate_lyase_N"/>
</dbReference>
<dbReference type="Pfam" id="PF14698">
    <property type="entry name" value="ASL_C2"/>
    <property type="match status" value="1"/>
</dbReference>
<keyword evidence="9" id="KW-1185">Reference proteome</keyword>
<dbReference type="Gene3D" id="1.10.275.10">
    <property type="entry name" value="Fumarase/aspartase (N-terminal domain)"/>
    <property type="match status" value="1"/>
</dbReference>
<dbReference type="PRINTS" id="PR00145">
    <property type="entry name" value="ARGSUCLYASE"/>
</dbReference>
<evidence type="ECO:0000256" key="4">
    <source>
        <dbReference type="ARBA" id="ARBA00023239"/>
    </source>
</evidence>
<name>A0ABW9F7K3_9FIRM</name>
<dbReference type="HAMAP" id="MF_00006">
    <property type="entry name" value="Arg_succ_lyase"/>
    <property type="match status" value="1"/>
</dbReference>
<dbReference type="Proteomes" id="UP001629536">
    <property type="component" value="Unassembled WGS sequence"/>
</dbReference>
<comment type="pathway">
    <text evidence="1 5">Amino-acid biosynthesis; L-arginine biosynthesis; L-arginine from L-ornithine and carbamoyl phosphate: step 3/3.</text>
</comment>
<organism evidence="8 9">
    <name type="scientific">Helcococcus bovis</name>
    <dbReference type="NCBI Taxonomy" id="3153252"/>
    <lineage>
        <taxon>Bacteria</taxon>
        <taxon>Bacillati</taxon>
        <taxon>Bacillota</taxon>
        <taxon>Tissierellia</taxon>
        <taxon>Tissierellales</taxon>
        <taxon>Peptoniphilaceae</taxon>
        <taxon>Helcococcus</taxon>
    </lineage>
</organism>
<dbReference type="InterPro" id="IPR024083">
    <property type="entry name" value="Fumarase/histidase_N"/>
</dbReference>
<evidence type="ECO:0000256" key="3">
    <source>
        <dbReference type="ARBA" id="ARBA00022571"/>
    </source>
</evidence>
<dbReference type="InterPro" id="IPR029419">
    <property type="entry name" value="Arg_succ_lyase_C"/>
</dbReference>
<dbReference type="PANTHER" id="PTHR43814:SF1">
    <property type="entry name" value="ARGININOSUCCINATE LYASE"/>
    <property type="match status" value="1"/>
</dbReference>
<keyword evidence="3 5" id="KW-0055">Arginine biosynthesis</keyword>
<feature type="domain" description="Fumarate lyase N-terminal" evidence="6">
    <location>
        <begin position="8"/>
        <end position="300"/>
    </location>
</feature>
<evidence type="ECO:0000313" key="8">
    <source>
        <dbReference type="EMBL" id="MFM1525396.1"/>
    </source>
</evidence>
<evidence type="ECO:0000256" key="2">
    <source>
        <dbReference type="ARBA" id="ARBA00012338"/>
    </source>
</evidence>
<dbReference type="InterPro" id="IPR008948">
    <property type="entry name" value="L-Aspartase-like"/>
</dbReference>
<comment type="caution">
    <text evidence="8">The sequence shown here is derived from an EMBL/GenBank/DDBJ whole genome shotgun (WGS) entry which is preliminary data.</text>
</comment>
<keyword evidence="5" id="KW-0963">Cytoplasm</keyword>
<dbReference type="Gene3D" id="1.20.200.10">
    <property type="entry name" value="Fumarase/aspartase (Central domain)"/>
    <property type="match status" value="1"/>
</dbReference>
<dbReference type="NCBIfam" id="TIGR00838">
    <property type="entry name" value="argH"/>
    <property type="match status" value="1"/>
</dbReference>
<evidence type="ECO:0000256" key="1">
    <source>
        <dbReference type="ARBA" id="ARBA00004941"/>
    </source>
</evidence>
<dbReference type="Gene3D" id="1.10.40.30">
    <property type="entry name" value="Fumarase/aspartase (C-terminal domain)"/>
    <property type="match status" value="1"/>
</dbReference>
<feature type="domain" description="Argininosuccinate lyase C-terminal" evidence="7">
    <location>
        <begin position="363"/>
        <end position="430"/>
    </location>
</feature>
<evidence type="ECO:0000256" key="5">
    <source>
        <dbReference type="HAMAP-Rule" id="MF_00006"/>
    </source>
</evidence>
<gene>
    <name evidence="5 8" type="primary">argH</name>
    <name evidence="8" type="ORF">ABGF40_06875</name>
</gene>
<dbReference type="RefSeq" id="WP_408126828.1">
    <property type="nucleotide sequence ID" value="NZ_JBFNFH010000017.1"/>
</dbReference>
<protein>
    <recommendedName>
        <fullName evidence="2 5">Argininosuccinate lyase</fullName>
        <shortName evidence="5">ASAL</shortName>
        <ecNumber evidence="2 5">4.3.2.1</ecNumber>
    </recommendedName>
    <alternativeName>
        <fullName evidence="5">Arginosuccinase</fullName>
    </alternativeName>
</protein>
<dbReference type="InterPro" id="IPR020557">
    <property type="entry name" value="Fumarate_lyase_CS"/>
</dbReference>
<evidence type="ECO:0000259" key="7">
    <source>
        <dbReference type="Pfam" id="PF14698"/>
    </source>
</evidence>
<dbReference type="PRINTS" id="PR00149">
    <property type="entry name" value="FUMRATELYASE"/>
</dbReference>